<protein>
    <submittedName>
        <fullName evidence="1">Uncharacterized protein</fullName>
    </submittedName>
</protein>
<evidence type="ECO:0000313" key="1">
    <source>
        <dbReference type="EMBL" id="EIY33651.1"/>
    </source>
</evidence>
<proteinExistence type="predicted"/>
<comment type="caution">
    <text evidence="1">The sequence shown here is derived from an EMBL/GenBank/DDBJ whole genome shotgun (WGS) entry which is preliminary data.</text>
</comment>
<gene>
    <name evidence="1" type="ORF">HMPREF1065_03832</name>
</gene>
<reference evidence="1 2" key="1">
    <citation type="submission" date="2012-02" db="EMBL/GenBank/DDBJ databases">
        <title>The Genome Sequence of Bacteroides dorei CL03T12C01.</title>
        <authorList>
            <consortium name="The Broad Institute Genome Sequencing Platform"/>
            <person name="Earl A."/>
            <person name="Ward D."/>
            <person name="Feldgarden M."/>
            <person name="Gevers D."/>
            <person name="Zitomersky N.L."/>
            <person name="Coyne M.J."/>
            <person name="Comstock L.E."/>
            <person name="Young S.K."/>
            <person name="Zeng Q."/>
            <person name="Gargeya S."/>
            <person name="Fitzgerald M."/>
            <person name="Haas B."/>
            <person name="Abouelleil A."/>
            <person name="Alvarado L."/>
            <person name="Arachchi H.M."/>
            <person name="Berlin A."/>
            <person name="Chapman S.B."/>
            <person name="Gearin G."/>
            <person name="Goldberg J."/>
            <person name="Griggs A."/>
            <person name="Gujja S."/>
            <person name="Hansen M."/>
            <person name="Heiman D."/>
            <person name="Howarth C."/>
            <person name="Larimer J."/>
            <person name="Lui A."/>
            <person name="MacDonald P.J.P."/>
            <person name="McCowen C."/>
            <person name="Montmayeur A."/>
            <person name="Murphy C."/>
            <person name="Neiman D."/>
            <person name="Pearson M."/>
            <person name="Priest M."/>
            <person name="Roberts A."/>
            <person name="Saif S."/>
            <person name="Shea T."/>
            <person name="Sisk P."/>
            <person name="Stolte C."/>
            <person name="Sykes S."/>
            <person name="Wortman J."/>
            <person name="Nusbaum C."/>
            <person name="Birren B."/>
        </authorList>
    </citation>
    <scope>NUCLEOTIDE SEQUENCE [LARGE SCALE GENOMIC DNA]</scope>
    <source>
        <strain evidence="1 2">CL03T12C01</strain>
    </source>
</reference>
<accession>I9QV06</accession>
<dbReference type="AlphaFoldDB" id="I9QV06"/>
<sequence>MKIAYFSLASLSNFKEHGDFSILKEKSPCFMFVCQ</sequence>
<organism evidence="1 2">
    <name type="scientific">Phocaeicola dorei CL03T12C01</name>
    <dbReference type="NCBI Taxonomy" id="997877"/>
    <lineage>
        <taxon>Bacteria</taxon>
        <taxon>Pseudomonadati</taxon>
        <taxon>Bacteroidota</taxon>
        <taxon>Bacteroidia</taxon>
        <taxon>Bacteroidales</taxon>
        <taxon>Bacteroidaceae</taxon>
        <taxon>Phocaeicola</taxon>
    </lineage>
</organism>
<dbReference type="EMBL" id="AGXI01000032">
    <property type="protein sequence ID" value="EIY33651.1"/>
    <property type="molecule type" value="Genomic_DNA"/>
</dbReference>
<name>I9QV06_9BACT</name>
<evidence type="ECO:0000313" key="2">
    <source>
        <dbReference type="Proteomes" id="UP000004019"/>
    </source>
</evidence>
<dbReference type="Proteomes" id="UP000004019">
    <property type="component" value="Unassembled WGS sequence"/>
</dbReference>
<dbReference type="HOGENOM" id="CLU_3363154_0_0_10"/>